<evidence type="ECO:0000313" key="3">
    <source>
        <dbReference type="Proteomes" id="UP000271974"/>
    </source>
</evidence>
<organism evidence="2 3">
    <name type="scientific">Elysia chlorotica</name>
    <name type="common">Eastern emerald elysia</name>
    <name type="synonym">Sea slug</name>
    <dbReference type="NCBI Taxonomy" id="188477"/>
    <lineage>
        <taxon>Eukaryota</taxon>
        <taxon>Metazoa</taxon>
        <taxon>Spiralia</taxon>
        <taxon>Lophotrochozoa</taxon>
        <taxon>Mollusca</taxon>
        <taxon>Gastropoda</taxon>
        <taxon>Heterobranchia</taxon>
        <taxon>Euthyneura</taxon>
        <taxon>Panpulmonata</taxon>
        <taxon>Sacoglossa</taxon>
        <taxon>Placobranchoidea</taxon>
        <taxon>Plakobranchidae</taxon>
        <taxon>Elysia</taxon>
    </lineage>
</organism>
<reference evidence="2 3" key="1">
    <citation type="submission" date="2019-01" db="EMBL/GenBank/DDBJ databases">
        <title>A draft genome assembly of the solar-powered sea slug Elysia chlorotica.</title>
        <authorList>
            <person name="Cai H."/>
            <person name="Li Q."/>
            <person name="Fang X."/>
            <person name="Li J."/>
            <person name="Curtis N.E."/>
            <person name="Altenburger A."/>
            <person name="Shibata T."/>
            <person name="Feng M."/>
            <person name="Maeda T."/>
            <person name="Schwartz J.A."/>
            <person name="Shigenobu S."/>
            <person name="Lundholm N."/>
            <person name="Nishiyama T."/>
            <person name="Yang H."/>
            <person name="Hasebe M."/>
            <person name="Li S."/>
            <person name="Pierce S.K."/>
            <person name="Wang J."/>
        </authorList>
    </citation>
    <scope>NUCLEOTIDE SEQUENCE [LARGE SCALE GENOMIC DNA]</scope>
    <source>
        <strain evidence="2">EC2010</strain>
        <tissue evidence="2">Whole organism of an adult</tissue>
    </source>
</reference>
<dbReference type="Proteomes" id="UP000271974">
    <property type="component" value="Unassembled WGS sequence"/>
</dbReference>
<dbReference type="Gene3D" id="1.10.10.60">
    <property type="entry name" value="Homeodomain-like"/>
    <property type="match status" value="1"/>
</dbReference>
<gene>
    <name evidence="2" type="ORF">EGW08_023365</name>
</gene>
<dbReference type="OrthoDB" id="6158791at2759"/>
<evidence type="ECO:0000313" key="2">
    <source>
        <dbReference type="EMBL" id="RUS68873.1"/>
    </source>
</evidence>
<evidence type="ECO:0000259" key="1">
    <source>
        <dbReference type="Pfam" id="PF13837"/>
    </source>
</evidence>
<name>A0A433SIW9_ELYCH</name>
<protein>
    <recommendedName>
        <fullName evidence="1">Myb/SANT-like DNA-binding domain-containing protein</fullName>
    </recommendedName>
</protein>
<sequence length="397" mass="45269">MRKKENTTKLGVLTEKGVYFDLWVAETDHELLKSQGLNADDRVPDAESILRKYLKRVRNLPYEDDSVQSLKLEGWGLAPFVPFISNEEGKLIRVLSTESNGDAEISKKCSEWDVKSTLALISFVVEKGITLANPTVKKVAVWQKVASQLSAMGYAFTGDSCDNKWRLLKSRFFELVNDKRKKYKWQYFDEMKNALEKTSVKYQTLKRIADNKTAENLLSDVVQNAEASTLVKQEQEDQTEITACKRNTKRVRAKRSVRATQKGPEANQMSTTELLKTEESPVDILFQNELAEVDVSKIEGTSVEELPGFHGRIMESKGAKKLLKSQRRKLEMSKMPVKYRGFAKLVRKEQHKTRKLLKNLIKEQQKSTALFEKLLGTIIVVTSPENENLQKTGSENL</sequence>
<proteinExistence type="predicted"/>
<dbReference type="AlphaFoldDB" id="A0A433SIW9"/>
<dbReference type="EMBL" id="RQTK01001956">
    <property type="protein sequence ID" value="RUS68873.1"/>
    <property type="molecule type" value="Genomic_DNA"/>
</dbReference>
<comment type="caution">
    <text evidence="2">The sequence shown here is derived from an EMBL/GenBank/DDBJ whole genome shotgun (WGS) entry which is preliminary data.</text>
</comment>
<dbReference type="Pfam" id="PF13837">
    <property type="entry name" value="Myb_DNA-bind_4"/>
    <property type="match status" value="1"/>
</dbReference>
<dbReference type="InterPro" id="IPR044822">
    <property type="entry name" value="Myb_DNA-bind_4"/>
</dbReference>
<feature type="domain" description="Myb/SANT-like DNA-binding" evidence="1">
    <location>
        <begin position="111"/>
        <end position="192"/>
    </location>
</feature>
<accession>A0A433SIW9</accession>
<keyword evidence="3" id="KW-1185">Reference proteome</keyword>